<proteinExistence type="predicted"/>
<evidence type="ECO:0000256" key="1">
    <source>
        <dbReference type="SAM" id="MobiDB-lite"/>
    </source>
</evidence>
<protein>
    <recommendedName>
        <fullName evidence="5">DUF4834 domain-containing protein</fullName>
    </recommendedName>
</protein>
<dbReference type="STRING" id="1484053.SAMN05444274_105280"/>
<dbReference type="AlphaFoldDB" id="A0A1M5BSC7"/>
<evidence type="ECO:0008006" key="5">
    <source>
        <dbReference type="Google" id="ProtNLM"/>
    </source>
</evidence>
<keyword evidence="2" id="KW-0472">Membrane</keyword>
<sequence>MNLFVTLYVVNFFRTLIIIGVIYFAIRLFTRYVLPLILENKIKEMQQKMQNQQKQQQRTGKHEGDVTIEYDQSKSNVRNRNEGEYVDFEEVE</sequence>
<evidence type="ECO:0000256" key="2">
    <source>
        <dbReference type="SAM" id="Phobius"/>
    </source>
</evidence>
<keyword evidence="4" id="KW-1185">Reference proteome</keyword>
<dbReference type="EMBL" id="FQUM01000005">
    <property type="protein sequence ID" value="SHF45300.1"/>
    <property type="molecule type" value="Genomic_DNA"/>
</dbReference>
<evidence type="ECO:0000313" key="3">
    <source>
        <dbReference type="EMBL" id="SHF45300.1"/>
    </source>
</evidence>
<keyword evidence="2" id="KW-0812">Transmembrane</keyword>
<dbReference type="RefSeq" id="WP_073002180.1">
    <property type="nucleotide sequence ID" value="NZ_FQUM01000005.1"/>
</dbReference>
<organism evidence="3 4">
    <name type="scientific">Mariniphaga anaerophila</name>
    <dbReference type="NCBI Taxonomy" id="1484053"/>
    <lineage>
        <taxon>Bacteria</taxon>
        <taxon>Pseudomonadati</taxon>
        <taxon>Bacteroidota</taxon>
        <taxon>Bacteroidia</taxon>
        <taxon>Marinilabiliales</taxon>
        <taxon>Prolixibacteraceae</taxon>
        <taxon>Mariniphaga</taxon>
    </lineage>
</organism>
<feature type="compositionally biased region" description="Low complexity" evidence="1">
    <location>
        <begin position="48"/>
        <end position="57"/>
    </location>
</feature>
<evidence type="ECO:0000313" key="4">
    <source>
        <dbReference type="Proteomes" id="UP000184164"/>
    </source>
</evidence>
<keyword evidence="2" id="KW-1133">Transmembrane helix</keyword>
<name>A0A1M5BSC7_9BACT</name>
<accession>A0A1M5BSC7</accession>
<dbReference type="Proteomes" id="UP000184164">
    <property type="component" value="Unassembled WGS sequence"/>
</dbReference>
<reference evidence="3 4" key="1">
    <citation type="submission" date="2016-11" db="EMBL/GenBank/DDBJ databases">
        <authorList>
            <person name="Jaros S."/>
            <person name="Januszkiewicz K."/>
            <person name="Wedrychowicz H."/>
        </authorList>
    </citation>
    <scope>NUCLEOTIDE SEQUENCE [LARGE SCALE GENOMIC DNA]</scope>
    <source>
        <strain evidence="3 4">DSM 26910</strain>
    </source>
</reference>
<feature type="transmembrane region" description="Helical" evidence="2">
    <location>
        <begin position="12"/>
        <end position="38"/>
    </location>
</feature>
<dbReference type="Pfam" id="PF16118">
    <property type="entry name" value="DUF4834"/>
    <property type="match status" value="1"/>
</dbReference>
<dbReference type="OrthoDB" id="1122320at2"/>
<gene>
    <name evidence="3" type="ORF">SAMN05444274_105280</name>
</gene>
<feature type="region of interest" description="Disordered" evidence="1">
    <location>
        <begin position="48"/>
        <end position="92"/>
    </location>
</feature>
<dbReference type="InterPro" id="IPR032272">
    <property type="entry name" value="DUF4834"/>
</dbReference>